<gene>
    <name evidence="1" type="ORF">SAMN02745823_02191</name>
</gene>
<reference evidence="1 2" key="1">
    <citation type="submission" date="2016-11" db="EMBL/GenBank/DDBJ databases">
        <authorList>
            <person name="Jaros S."/>
            <person name="Januszkiewicz K."/>
            <person name="Wedrychowicz H."/>
        </authorList>
    </citation>
    <scope>NUCLEOTIDE SEQUENCE [LARGE SCALE GENOMIC DNA]</scope>
    <source>
        <strain evidence="1 2">DSM 10068</strain>
    </source>
</reference>
<sequence>MTAVLAGCGKPIALETAYENNAAITSYSYFVDFNVKLSNAGEVEDTAVQFNMNGKLSSAADRIKTRADVSAVVDGEPMKFPVYLDTSAKEFDFDIFVGIPDVIRDSFAGKTDFYLSSAQLETLMQLALTPEEYKDFENTLQTYSELGTRSSGLSAAIESSVQSYLTNNSGKIQKFESLEGKKVSENGTYSFTLSKEDLKAILTEFFSNEDNYQLVKDEYGAFIARLGQEAFDEFEEMPDAETLIKEISEAMDALKALDLNAEFTIEDSYITGLSLSFTGIDDTGEQIDLAFTLLLSDINKSVNITVPDKNADTNLDIVALLKDALPAQQNG</sequence>
<evidence type="ECO:0000313" key="1">
    <source>
        <dbReference type="EMBL" id="SHI06579.1"/>
    </source>
</evidence>
<accession>A0A1M5Y3S1</accession>
<dbReference type="EMBL" id="FQXV01000007">
    <property type="protein sequence ID" value="SHI06579.1"/>
    <property type="molecule type" value="Genomic_DNA"/>
</dbReference>
<protein>
    <submittedName>
        <fullName evidence="1">Uncharacterized protein</fullName>
    </submittedName>
</protein>
<evidence type="ECO:0000313" key="2">
    <source>
        <dbReference type="Proteomes" id="UP000183995"/>
    </source>
</evidence>
<name>A0A1M5Y3S1_9FIRM</name>
<dbReference type="AlphaFoldDB" id="A0A1M5Y3S1"/>
<proteinExistence type="predicted"/>
<organism evidence="1 2">
    <name type="scientific">Sporobacter termitidis DSM 10068</name>
    <dbReference type="NCBI Taxonomy" id="1123282"/>
    <lineage>
        <taxon>Bacteria</taxon>
        <taxon>Bacillati</taxon>
        <taxon>Bacillota</taxon>
        <taxon>Clostridia</taxon>
        <taxon>Eubacteriales</taxon>
        <taxon>Oscillospiraceae</taxon>
        <taxon>Sporobacter</taxon>
    </lineage>
</organism>
<keyword evidence="2" id="KW-1185">Reference proteome</keyword>
<dbReference type="Proteomes" id="UP000183995">
    <property type="component" value="Unassembled WGS sequence"/>
</dbReference>